<dbReference type="InterPro" id="IPR000683">
    <property type="entry name" value="Gfo/Idh/MocA-like_OxRdtase_N"/>
</dbReference>
<dbReference type="SUPFAM" id="SSF51735">
    <property type="entry name" value="NAD(P)-binding Rossmann-fold domains"/>
    <property type="match status" value="1"/>
</dbReference>
<reference evidence="3" key="1">
    <citation type="submission" date="2019-02" db="EMBL/GenBank/DDBJ databases">
        <authorList>
            <consortium name="Genoscope - CEA"/>
            <person name="William W."/>
        </authorList>
    </citation>
    <scope>NUCLEOTIDE SEQUENCE [LARGE SCALE GENOMIC DNA]</scope>
    <source>
        <strain evidence="3">YSy11</strain>
    </source>
</reference>
<dbReference type="InterPro" id="IPR055170">
    <property type="entry name" value="GFO_IDH_MocA-like_dom"/>
</dbReference>
<dbReference type="Pfam" id="PF22725">
    <property type="entry name" value="GFO_IDH_MocA_C3"/>
    <property type="match status" value="1"/>
</dbReference>
<dbReference type="PANTHER" id="PTHR43377">
    <property type="entry name" value="BILIVERDIN REDUCTASE A"/>
    <property type="match status" value="1"/>
</dbReference>
<dbReference type="RefSeq" id="WP_150549134.1">
    <property type="nucleotide sequence ID" value="NZ_LR215729.2"/>
</dbReference>
<dbReference type="SUPFAM" id="SSF55347">
    <property type="entry name" value="Glyceraldehyde-3-phosphate dehydrogenase-like, C-terminal domain"/>
    <property type="match status" value="1"/>
</dbReference>
<feature type="domain" description="GFO/IDH/MocA-like oxidoreductase" evidence="2">
    <location>
        <begin position="131"/>
        <end position="266"/>
    </location>
</feature>
<name>A0A653E7W3_9PSED</name>
<accession>A0A653E7W3</accession>
<evidence type="ECO:0000259" key="2">
    <source>
        <dbReference type="Pfam" id="PF22725"/>
    </source>
</evidence>
<dbReference type="EMBL" id="LR215729">
    <property type="protein sequence ID" value="VEV98814.1"/>
    <property type="molecule type" value="Genomic_DNA"/>
</dbReference>
<organism evidence="3">
    <name type="scientific">Pseudomonas marincola</name>
    <dbReference type="NCBI Taxonomy" id="437900"/>
    <lineage>
        <taxon>Bacteria</taxon>
        <taxon>Pseudomonadati</taxon>
        <taxon>Pseudomonadota</taxon>
        <taxon>Gammaproteobacteria</taxon>
        <taxon>Pseudomonadales</taxon>
        <taxon>Pseudomonadaceae</taxon>
        <taxon>Pseudomonas</taxon>
    </lineage>
</organism>
<dbReference type="PANTHER" id="PTHR43377:SF8">
    <property type="entry name" value="BLR3664 PROTEIN"/>
    <property type="match status" value="1"/>
</dbReference>
<dbReference type="InterPro" id="IPR036291">
    <property type="entry name" value="NAD(P)-bd_dom_sf"/>
</dbReference>
<dbReference type="Gene3D" id="3.40.50.720">
    <property type="entry name" value="NAD(P)-binding Rossmann-like Domain"/>
    <property type="match status" value="1"/>
</dbReference>
<dbReference type="AlphaFoldDB" id="A0A653E7W3"/>
<feature type="domain" description="Gfo/Idh/MocA-like oxidoreductase N-terminal" evidence="1">
    <location>
        <begin position="6"/>
        <end position="122"/>
    </location>
</feature>
<dbReference type="GO" id="GO:0000166">
    <property type="term" value="F:nucleotide binding"/>
    <property type="evidence" value="ECO:0007669"/>
    <property type="project" value="InterPro"/>
</dbReference>
<evidence type="ECO:0000313" key="3">
    <source>
        <dbReference type="EMBL" id="VEV98814.1"/>
    </source>
</evidence>
<sequence length="349" mass="37579">MPTPLHIALIGAGVMGQQHLEHLDGLSETRLCAIADPAPPAAMLAAARGVPYFADHLVMLDEVRPDAVIIANPNTQHVQTALDCVAAGVAVLLEKPVGVHLDEVRELVRASEARGVAVLVGHHRRHNPLISKARELLASGILGRLTNVTSLWQVRKPDSYFDIPWRREPGAGMLLTNLIHDLDLLRYLCGEVESVQAITRNEVRGFANEDSVAVLLQFASGALGSLTGSDAVAAPWSWELCSGENPVYPSQVDQPCYMLAGTRGALSLPQLKHWYFEQADAGWHQPLLSDVQAFTAAEALTRQLQHFIEVVRGQAEPIVSAADAGRTLALIEAIRIAAETGQACAPAKI</sequence>
<dbReference type="InterPro" id="IPR051450">
    <property type="entry name" value="Gfo/Idh/MocA_Oxidoreductases"/>
</dbReference>
<dbReference type="Pfam" id="PF01408">
    <property type="entry name" value="GFO_IDH_MocA"/>
    <property type="match status" value="1"/>
</dbReference>
<protein>
    <submittedName>
        <fullName evidence="3">Oxidoreductase</fullName>
    </submittedName>
</protein>
<proteinExistence type="predicted"/>
<dbReference type="Gene3D" id="3.30.360.10">
    <property type="entry name" value="Dihydrodipicolinate Reductase, domain 2"/>
    <property type="match status" value="1"/>
</dbReference>
<gene>
    <name evidence="3" type="ORF">PMYSY11_3770</name>
</gene>
<evidence type="ECO:0000259" key="1">
    <source>
        <dbReference type="Pfam" id="PF01408"/>
    </source>
</evidence>